<evidence type="ECO:0000313" key="3">
    <source>
        <dbReference type="Proteomes" id="UP000234328"/>
    </source>
</evidence>
<gene>
    <name evidence="2" type="ORF">CR155_06490</name>
</gene>
<name>A0A2N4UHB9_9BURK</name>
<dbReference type="RefSeq" id="WP_102069196.1">
    <property type="nucleotide sequence ID" value="NZ_PDNV01000004.1"/>
</dbReference>
<accession>A0A2N4UHB9</accession>
<dbReference type="Proteomes" id="UP000234328">
    <property type="component" value="Unassembled WGS sequence"/>
</dbReference>
<sequence>MREGEQISVWRIATDTPDYTSDDMTGEGARLTGGRWNRKGNAVIYSASSIALACLETLAHLEFGGLPLNRYLVRIDIPKAIWDKRFKFDESKNIGWDASPAGKVSLDAGDDWLAGAKSAVMEVPSVIVPEECNILINPHHNGIKKLRAVKVRKWLFDARLNG</sequence>
<evidence type="ECO:0000313" key="2">
    <source>
        <dbReference type="EMBL" id="PLC54427.1"/>
    </source>
</evidence>
<proteinExistence type="predicted"/>
<dbReference type="OrthoDB" id="9789501at2"/>
<protein>
    <recommendedName>
        <fullName evidence="1">RES domain-containing protein</fullName>
    </recommendedName>
</protein>
<feature type="domain" description="RES" evidence="1">
    <location>
        <begin position="23"/>
        <end position="149"/>
    </location>
</feature>
<dbReference type="AlphaFoldDB" id="A0A2N4UHB9"/>
<organism evidence="2 3">
    <name type="scientific">Pollutimonas nitritireducens</name>
    <dbReference type="NCBI Taxonomy" id="2045209"/>
    <lineage>
        <taxon>Bacteria</taxon>
        <taxon>Pseudomonadati</taxon>
        <taxon>Pseudomonadota</taxon>
        <taxon>Betaproteobacteria</taxon>
        <taxon>Burkholderiales</taxon>
        <taxon>Alcaligenaceae</taxon>
        <taxon>Pollutimonas</taxon>
    </lineage>
</organism>
<evidence type="ECO:0000259" key="1">
    <source>
        <dbReference type="SMART" id="SM00953"/>
    </source>
</evidence>
<comment type="caution">
    <text evidence="2">The sequence shown here is derived from an EMBL/GenBank/DDBJ whole genome shotgun (WGS) entry which is preliminary data.</text>
</comment>
<keyword evidence="3" id="KW-1185">Reference proteome</keyword>
<reference evidence="2 3" key="1">
    <citation type="submission" date="2017-10" db="EMBL/GenBank/DDBJ databases">
        <title>Two draft genome sequences of Pusillimonas sp. strains isolated from a nitrate- and radionuclide-contaminated groundwater in Russia.</title>
        <authorList>
            <person name="Grouzdev D.S."/>
            <person name="Tourova T.P."/>
            <person name="Goeva M.A."/>
            <person name="Babich T.L."/>
            <person name="Sokolova D.S."/>
            <person name="Abdullin R."/>
            <person name="Poltaraus A.B."/>
            <person name="Toshchakov S.V."/>
            <person name="Nazina T.N."/>
        </authorList>
    </citation>
    <scope>NUCLEOTIDE SEQUENCE [LARGE SCALE GENOMIC DNA]</scope>
    <source>
        <strain evidence="2 3">JR1/69-2-13</strain>
    </source>
</reference>
<dbReference type="Pfam" id="PF08808">
    <property type="entry name" value="RES"/>
    <property type="match status" value="1"/>
</dbReference>
<dbReference type="InterPro" id="IPR014914">
    <property type="entry name" value="RES_dom"/>
</dbReference>
<dbReference type="EMBL" id="PDNV01000004">
    <property type="protein sequence ID" value="PLC54427.1"/>
    <property type="molecule type" value="Genomic_DNA"/>
</dbReference>
<dbReference type="SMART" id="SM00953">
    <property type="entry name" value="RES"/>
    <property type="match status" value="1"/>
</dbReference>